<protein>
    <submittedName>
        <fullName evidence="1">Uncharacterized protein</fullName>
    </submittedName>
</protein>
<reference evidence="1" key="1">
    <citation type="journal article" date="2020" name="Stud. Mycol.">
        <title>101 Dothideomycetes genomes: a test case for predicting lifestyles and emergence of pathogens.</title>
        <authorList>
            <person name="Haridas S."/>
            <person name="Albert R."/>
            <person name="Binder M."/>
            <person name="Bloem J."/>
            <person name="Labutti K."/>
            <person name="Salamov A."/>
            <person name="Andreopoulos B."/>
            <person name="Baker S."/>
            <person name="Barry K."/>
            <person name="Bills G."/>
            <person name="Bluhm B."/>
            <person name="Cannon C."/>
            <person name="Castanera R."/>
            <person name="Culley D."/>
            <person name="Daum C."/>
            <person name="Ezra D."/>
            <person name="Gonzalez J."/>
            <person name="Henrissat B."/>
            <person name="Kuo A."/>
            <person name="Liang C."/>
            <person name="Lipzen A."/>
            <person name="Lutzoni F."/>
            <person name="Magnuson J."/>
            <person name="Mondo S."/>
            <person name="Nolan M."/>
            <person name="Ohm R."/>
            <person name="Pangilinan J."/>
            <person name="Park H.-J."/>
            <person name="Ramirez L."/>
            <person name="Alfaro M."/>
            <person name="Sun H."/>
            <person name="Tritt A."/>
            <person name="Yoshinaga Y."/>
            <person name="Zwiers L.-H."/>
            <person name="Turgeon B."/>
            <person name="Goodwin S."/>
            <person name="Spatafora J."/>
            <person name="Crous P."/>
            <person name="Grigoriev I."/>
        </authorList>
    </citation>
    <scope>NUCLEOTIDE SEQUENCE</scope>
    <source>
        <strain evidence="1">CBS 262.69</strain>
    </source>
</reference>
<gene>
    <name evidence="1" type="ORF">EJ06DRAFT_559105</name>
</gene>
<keyword evidence="2" id="KW-1185">Reference proteome</keyword>
<evidence type="ECO:0000313" key="1">
    <source>
        <dbReference type="EMBL" id="KAF2397554.1"/>
    </source>
</evidence>
<evidence type="ECO:0000313" key="2">
    <source>
        <dbReference type="Proteomes" id="UP000799640"/>
    </source>
</evidence>
<accession>A0A6G1HNR7</accession>
<sequence>MCHMEHILHTCGHWGPERFIGEPCVRSRTSDGHQLGCLYKELLGMANSDAMCRSCQRLADRPPLYNELRKFSFGSTSTVAISTWDDIVEKKSLDPSRRSSIESIALSIGRELRNGVWLWL</sequence>
<dbReference type="OrthoDB" id="3788755at2759"/>
<dbReference type="EMBL" id="ML996703">
    <property type="protein sequence ID" value="KAF2397554.1"/>
    <property type="molecule type" value="Genomic_DNA"/>
</dbReference>
<dbReference type="AlphaFoldDB" id="A0A6G1HNR7"/>
<organism evidence="1 2">
    <name type="scientific">Trichodelitschia bisporula</name>
    <dbReference type="NCBI Taxonomy" id="703511"/>
    <lineage>
        <taxon>Eukaryota</taxon>
        <taxon>Fungi</taxon>
        <taxon>Dikarya</taxon>
        <taxon>Ascomycota</taxon>
        <taxon>Pezizomycotina</taxon>
        <taxon>Dothideomycetes</taxon>
        <taxon>Dothideomycetes incertae sedis</taxon>
        <taxon>Phaeotrichales</taxon>
        <taxon>Phaeotrichaceae</taxon>
        <taxon>Trichodelitschia</taxon>
    </lineage>
</organism>
<dbReference type="Proteomes" id="UP000799640">
    <property type="component" value="Unassembled WGS sequence"/>
</dbReference>
<proteinExistence type="predicted"/>
<name>A0A6G1HNR7_9PEZI</name>